<gene>
    <name evidence="1" type="ORF">IIA_04212</name>
</gene>
<name>A0A9W5K4P5_BACC8</name>
<sequence>MTNTKAWIYYFGKKTSQVPHYSTYDFPDYYKLKADEKAKWTVNRISLNKLMEGLNLSVSFVVGITGLDRAKVFKGLHLANYELWLNREEMFVLNSFLSAIEQHRYYHDTLPMHGIPITHFSGVQMAFDWEQYLLDNVEFGLYEDEYKKERNYRHVS</sequence>
<dbReference type="Proteomes" id="UP000006607">
    <property type="component" value="Unassembled WGS sequence"/>
</dbReference>
<comment type="caution">
    <text evidence="1">The sequence shown here is derived from an EMBL/GenBank/DDBJ whole genome shotgun (WGS) entry which is preliminary data.</text>
</comment>
<accession>A0A9W5K4P5</accession>
<protein>
    <submittedName>
        <fullName evidence="1">Uncharacterized protein</fullName>
    </submittedName>
</protein>
<dbReference type="AlphaFoldDB" id="A0A9W5K4P5"/>
<dbReference type="EMBL" id="AHER01000039">
    <property type="protein sequence ID" value="EJR18259.1"/>
    <property type="molecule type" value="Genomic_DNA"/>
</dbReference>
<evidence type="ECO:0000313" key="2">
    <source>
        <dbReference type="Proteomes" id="UP000006607"/>
    </source>
</evidence>
<organism evidence="1 2">
    <name type="scientific">Bacillus cereus (strain VD014)</name>
    <dbReference type="NCBI Taxonomy" id="1053223"/>
    <lineage>
        <taxon>Bacteria</taxon>
        <taxon>Bacillati</taxon>
        <taxon>Bacillota</taxon>
        <taxon>Bacilli</taxon>
        <taxon>Bacillales</taxon>
        <taxon>Bacillaceae</taxon>
        <taxon>Bacillus</taxon>
        <taxon>Bacillus cereus group</taxon>
    </lineage>
</organism>
<proteinExistence type="predicted"/>
<reference evidence="1" key="1">
    <citation type="submission" date="2012-04" db="EMBL/GenBank/DDBJ databases">
        <title>The Genome Sequence of Bacillus cereus VD014.</title>
        <authorList>
            <consortium name="The Broad Institute Genome Sequencing Platform"/>
            <consortium name="The Broad Institute Genome Sequencing Center for Infectious Disease"/>
            <person name="Feldgarden M."/>
            <person name="Van der Auwera G.A."/>
            <person name="Mahillon J."/>
            <person name="Duprez V."/>
            <person name="Timmery S."/>
            <person name="Mattelet C."/>
            <person name="Dierick K."/>
            <person name="Sun M."/>
            <person name="Yu Z."/>
            <person name="Zhu L."/>
            <person name="Hu X."/>
            <person name="Shank E.B."/>
            <person name="Swiecicka I."/>
            <person name="Hansen B.M."/>
            <person name="Andrup L."/>
            <person name="Young S.K."/>
            <person name="Zeng Q."/>
            <person name="Gargeya S."/>
            <person name="Fitzgerald M."/>
            <person name="Haas B."/>
            <person name="Abouelleil A."/>
            <person name="Alvarado L."/>
            <person name="Arachchi H.M."/>
            <person name="Berlin A."/>
            <person name="Chapman S.B."/>
            <person name="Goldberg J."/>
            <person name="Griggs A."/>
            <person name="Gujja S."/>
            <person name="Hansen M."/>
            <person name="Howarth C."/>
            <person name="Imamovic A."/>
            <person name="Larimer J."/>
            <person name="McCowen C."/>
            <person name="Montmayeur A."/>
            <person name="Murphy C."/>
            <person name="Neiman D."/>
            <person name="Pearson M."/>
            <person name="Priest M."/>
            <person name="Roberts A."/>
            <person name="Saif S."/>
            <person name="Shea T."/>
            <person name="Sisk P."/>
            <person name="Sykes S."/>
            <person name="Wortman J."/>
            <person name="Nusbaum C."/>
            <person name="Birren B."/>
        </authorList>
    </citation>
    <scope>NUCLEOTIDE SEQUENCE</scope>
    <source>
        <strain evidence="1">VD014</strain>
    </source>
</reference>
<evidence type="ECO:0000313" key="1">
    <source>
        <dbReference type="EMBL" id="EJR18259.1"/>
    </source>
</evidence>
<dbReference type="RefSeq" id="WP_000185587.1">
    <property type="nucleotide sequence ID" value="NZ_JH792025.1"/>
</dbReference>